<sequence>MGIASVDRVRGRWDMVLVGYTVEATDGEVGAIDRRTYDGRQVLVAGDDGELFKVDVNTVERIDHRDHRIYLGVSRRELQPR</sequence>
<evidence type="ECO:0000313" key="1">
    <source>
        <dbReference type="EMBL" id="GAA2343334.1"/>
    </source>
</evidence>
<organism evidence="1 2">
    <name type="scientific">Dactylosporangium salmoneum</name>
    <dbReference type="NCBI Taxonomy" id="53361"/>
    <lineage>
        <taxon>Bacteria</taxon>
        <taxon>Bacillati</taxon>
        <taxon>Actinomycetota</taxon>
        <taxon>Actinomycetes</taxon>
        <taxon>Micromonosporales</taxon>
        <taxon>Micromonosporaceae</taxon>
        <taxon>Dactylosporangium</taxon>
    </lineage>
</organism>
<gene>
    <name evidence="1" type="ORF">GCM10010170_028090</name>
</gene>
<evidence type="ECO:0008006" key="3">
    <source>
        <dbReference type="Google" id="ProtNLM"/>
    </source>
</evidence>
<name>A0ABP5T211_9ACTN</name>
<evidence type="ECO:0000313" key="2">
    <source>
        <dbReference type="Proteomes" id="UP001501444"/>
    </source>
</evidence>
<dbReference type="Proteomes" id="UP001501444">
    <property type="component" value="Unassembled WGS sequence"/>
</dbReference>
<protein>
    <recommendedName>
        <fullName evidence="3">PRC-barrel domain-containing protein</fullName>
    </recommendedName>
</protein>
<dbReference type="EMBL" id="BAAARV010000023">
    <property type="protein sequence ID" value="GAA2343334.1"/>
    <property type="molecule type" value="Genomic_DNA"/>
</dbReference>
<comment type="caution">
    <text evidence="1">The sequence shown here is derived from an EMBL/GenBank/DDBJ whole genome shotgun (WGS) entry which is preliminary data.</text>
</comment>
<reference evidence="2" key="1">
    <citation type="journal article" date="2019" name="Int. J. Syst. Evol. Microbiol.">
        <title>The Global Catalogue of Microorganisms (GCM) 10K type strain sequencing project: providing services to taxonomists for standard genome sequencing and annotation.</title>
        <authorList>
            <consortium name="The Broad Institute Genomics Platform"/>
            <consortium name="The Broad Institute Genome Sequencing Center for Infectious Disease"/>
            <person name="Wu L."/>
            <person name="Ma J."/>
        </authorList>
    </citation>
    <scope>NUCLEOTIDE SEQUENCE [LARGE SCALE GENOMIC DNA]</scope>
    <source>
        <strain evidence="2">JCM 3272</strain>
    </source>
</reference>
<keyword evidence="2" id="KW-1185">Reference proteome</keyword>
<proteinExistence type="predicted"/>
<accession>A0ABP5T211</accession>